<protein>
    <submittedName>
        <fullName evidence="1">Uncharacterized protein</fullName>
    </submittedName>
</protein>
<dbReference type="Proteomes" id="UP000735302">
    <property type="component" value="Unassembled WGS sequence"/>
</dbReference>
<reference evidence="1 2" key="1">
    <citation type="journal article" date="2021" name="Elife">
        <title>Chloroplast acquisition without the gene transfer in kleptoplastic sea slugs, Plakobranchus ocellatus.</title>
        <authorList>
            <person name="Maeda T."/>
            <person name="Takahashi S."/>
            <person name="Yoshida T."/>
            <person name="Shimamura S."/>
            <person name="Takaki Y."/>
            <person name="Nagai Y."/>
            <person name="Toyoda A."/>
            <person name="Suzuki Y."/>
            <person name="Arimoto A."/>
            <person name="Ishii H."/>
            <person name="Satoh N."/>
            <person name="Nishiyama T."/>
            <person name="Hasebe M."/>
            <person name="Maruyama T."/>
            <person name="Minagawa J."/>
            <person name="Obokata J."/>
            <person name="Shigenobu S."/>
        </authorList>
    </citation>
    <scope>NUCLEOTIDE SEQUENCE [LARGE SCALE GENOMIC DNA]</scope>
</reference>
<name>A0AAV4DJE0_9GAST</name>
<proteinExistence type="predicted"/>
<dbReference type="EMBL" id="BLXT01007949">
    <property type="protein sequence ID" value="GFO44304.1"/>
    <property type="molecule type" value="Genomic_DNA"/>
</dbReference>
<accession>A0AAV4DJE0</accession>
<gene>
    <name evidence="1" type="ORF">PoB_007080900</name>
</gene>
<sequence length="211" mass="23795">MTSKSRQAFHQLRDDAALQTSRPLLSMDMTLFERERQGTAGYLVVWQVLGTSRAQNEGLETLKEGQDGGEGWDIQLPLCCLLFMCMMACVNVFYSFKPGLLCGAALLVNRKASCWGSDGTTKRVFSRMRQIDLRLEEIVEPWRQRCQPAVHFRGRAAANHRNKPEERFINISCHLETDPIVVTISLILSIFTEVSSTAAFINSPKKKLLAL</sequence>
<keyword evidence="2" id="KW-1185">Reference proteome</keyword>
<dbReference type="AlphaFoldDB" id="A0AAV4DJE0"/>
<evidence type="ECO:0000313" key="2">
    <source>
        <dbReference type="Proteomes" id="UP000735302"/>
    </source>
</evidence>
<organism evidence="1 2">
    <name type="scientific">Plakobranchus ocellatus</name>
    <dbReference type="NCBI Taxonomy" id="259542"/>
    <lineage>
        <taxon>Eukaryota</taxon>
        <taxon>Metazoa</taxon>
        <taxon>Spiralia</taxon>
        <taxon>Lophotrochozoa</taxon>
        <taxon>Mollusca</taxon>
        <taxon>Gastropoda</taxon>
        <taxon>Heterobranchia</taxon>
        <taxon>Euthyneura</taxon>
        <taxon>Panpulmonata</taxon>
        <taxon>Sacoglossa</taxon>
        <taxon>Placobranchoidea</taxon>
        <taxon>Plakobranchidae</taxon>
        <taxon>Plakobranchus</taxon>
    </lineage>
</organism>
<evidence type="ECO:0000313" key="1">
    <source>
        <dbReference type="EMBL" id="GFO44304.1"/>
    </source>
</evidence>
<comment type="caution">
    <text evidence="1">The sequence shown here is derived from an EMBL/GenBank/DDBJ whole genome shotgun (WGS) entry which is preliminary data.</text>
</comment>